<dbReference type="EMBL" id="JYDH01002909">
    <property type="protein sequence ID" value="KRY06980.1"/>
    <property type="molecule type" value="Genomic_DNA"/>
</dbReference>
<organism evidence="1 2">
    <name type="scientific">Trichinella spiralis</name>
    <name type="common">Trichina worm</name>
    <dbReference type="NCBI Taxonomy" id="6334"/>
    <lineage>
        <taxon>Eukaryota</taxon>
        <taxon>Metazoa</taxon>
        <taxon>Ecdysozoa</taxon>
        <taxon>Nematoda</taxon>
        <taxon>Enoplea</taxon>
        <taxon>Dorylaimia</taxon>
        <taxon>Trichinellida</taxon>
        <taxon>Trichinellidae</taxon>
        <taxon>Trichinella</taxon>
    </lineage>
</organism>
<reference evidence="1 2" key="1">
    <citation type="submission" date="2015-01" db="EMBL/GenBank/DDBJ databases">
        <title>Evolution of Trichinella species and genotypes.</title>
        <authorList>
            <person name="Korhonen P.K."/>
            <person name="Edoardo P."/>
            <person name="Giuseppe L.R."/>
            <person name="Gasser R.B."/>
        </authorList>
    </citation>
    <scope>NUCLEOTIDE SEQUENCE [LARGE SCALE GENOMIC DNA]</scope>
    <source>
        <strain evidence="1">ISS3</strain>
    </source>
</reference>
<comment type="caution">
    <text evidence="1">The sequence shown here is derived from an EMBL/GenBank/DDBJ whole genome shotgun (WGS) entry which is preliminary data.</text>
</comment>
<keyword evidence="2" id="KW-1185">Reference proteome</keyword>
<proteinExistence type="predicted"/>
<accession>A0A0V0Z3B1</accession>
<dbReference type="InParanoid" id="A0A0V0Z3B1"/>
<evidence type="ECO:0000313" key="2">
    <source>
        <dbReference type="Proteomes" id="UP000054776"/>
    </source>
</evidence>
<sequence>MRYPLQSEFEAASSAFVLGSFLFVGYCSDEGYSSTKGKSKIDKLSTAAVFS</sequence>
<name>A0A0V0Z3B1_TRISP</name>
<dbReference type="Proteomes" id="UP000054776">
    <property type="component" value="Unassembled WGS sequence"/>
</dbReference>
<gene>
    <name evidence="1" type="ORF">T01_15999</name>
</gene>
<dbReference type="AlphaFoldDB" id="A0A0V0Z3B1"/>
<protein>
    <submittedName>
        <fullName evidence="1">Uncharacterized protein</fullName>
    </submittedName>
</protein>
<evidence type="ECO:0000313" key="1">
    <source>
        <dbReference type="EMBL" id="KRY06980.1"/>
    </source>
</evidence>